<dbReference type="PANTHER" id="PTHR48111:SF4">
    <property type="entry name" value="DNA-BINDING DUAL TRANSCRIPTIONAL REGULATOR OMPR"/>
    <property type="match status" value="1"/>
</dbReference>
<dbReference type="Pfam" id="PF00486">
    <property type="entry name" value="Trans_reg_C"/>
    <property type="match status" value="1"/>
</dbReference>
<evidence type="ECO:0000256" key="3">
    <source>
        <dbReference type="ARBA" id="ARBA00023015"/>
    </source>
</evidence>
<dbReference type="InterPro" id="IPR016032">
    <property type="entry name" value="Sig_transdc_resp-reg_C-effctor"/>
</dbReference>
<evidence type="ECO:0000313" key="10">
    <source>
        <dbReference type="EMBL" id="MBD3918072.1"/>
    </source>
</evidence>
<evidence type="ECO:0000256" key="5">
    <source>
        <dbReference type="ARBA" id="ARBA00023163"/>
    </source>
</evidence>
<protein>
    <submittedName>
        <fullName evidence="10">Response regulator transcription factor</fullName>
    </submittedName>
</protein>
<keyword evidence="4 7" id="KW-0238">DNA-binding</keyword>
<feature type="domain" description="Response regulatory" evidence="8">
    <location>
        <begin position="4"/>
        <end position="118"/>
    </location>
</feature>
<dbReference type="InterPro" id="IPR001789">
    <property type="entry name" value="Sig_transdc_resp-reg_receiver"/>
</dbReference>
<name>A0ABR8MQ10_9BACL</name>
<dbReference type="PANTHER" id="PTHR48111">
    <property type="entry name" value="REGULATOR OF RPOS"/>
    <property type="match status" value="1"/>
</dbReference>
<dbReference type="Proteomes" id="UP000609346">
    <property type="component" value="Unassembled WGS sequence"/>
</dbReference>
<dbReference type="InterPro" id="IPR001867">
    <property type="entry name" value="OmpR/PhoB-type_DNA-bd"/>
</dbReference>
<evidence type="ECO:0000256" key="7">
    <source>
        <dbReference type="PROSITE-ProRule" id="PRU01091"/>
    </source>
</evidence>
<dbReference type="InterPro" id="IPR039420">
    <property type="entry name" value="WalR-like"/>
</dbReference>
<keyword evidence="3" id="KW-0805">Transcription regulation</keyword>
<dbReference type="InterPro" id="IPR011006">
    <property type="entry name" value="CheY-like_superfamily"/>
</dbReference>
<keyword evidence="2" id="KW-0902">Two-component regulatory system</keyword>
<organism evidence="10 11">
    <name type="scientific">Paenibacillus terricola</name>
    <dbReference type="NCBI Taxonomy" id="2763503"/>
    <lineage>
        <taxon>Bacteria</taxon>
        <taxon>Bacillati</taxon>
        <taxon>Bacillota</taxon>
        <taxon>Bacilli</taxon>
        <taxon>Bacillales</taxon>
        <taxon>Paenibacillaceae</taxon>
        <taxon>Paenibacillus</taxon>
    </lineage>
</organism>
<dbReference type="SMART" id="SM00862">
    <property type="entry name" value="Trans_reg_C"/>
    <property type="match status" value="1"/>
</dbReference>
<dbReference type="SMART" id="SM00448">
    <property type="entry name" value="REC"/>
    <property type="match status" value="1"/>
</dbReference>
<dbReference type="EMBL" id="JACXZA010000001">
    <property type="protein sequence ID" value="MBD3918072.1"/>
    <property type="molecule type" value="Genomic_DNA"/>
</dbReference>
<dbReference type="Pfam" id="PF00072">
    <property type="entry name" value="Response_reg"/>
    <property type="match status" value="1"/>
</dbReference>
<dbReference type="CDD" id="cd00383">
    <property type="entry name" value="trans_reg_C"/>
    <property type="match status" value="1"/>
</dbReference>
<dbReference type="InterPro" id="IPR036388">
    <property type="entry name" value="WH-like_DNA-bd_sf"/>
</dbReference>
<dbReference type="RefSeq" id="WP_191202305.1">
    <property type="nucleotide sequence ID" value="NZ_JACXZA010000001.1"/>
</dbReference>
<feature type="DNA-binding region" description="OmpR/PhoB-type" evidence="7">
    <location>
        <begin position="137"/>
        <end position="235"/>
    </location>
</feature>
<evidence type="ECO:0000256" key="1">
    <source>
        <dbReference type="ARBA" id="ARBA00022553"/>
    </source>
</evidence>
<keyword evidence="5" id="KW-0804">Transcription</keyword>
<keyword evidence="1 6" id="KW-0597">Phosphoprotein</keyword>
<evidence type="ECO:0000259" key="9">
    <source>
        <dbReference type="PROSITE" id="PS51755"/>
    </source>
</evidence>
<comment type="caution">
    <text evidence="10">The sequence shown here is derived from an EMBL/GenBank/DDBJ whole genome shotgun (WGS) entry which is preliminary data.</text>
</comment>
<reference evidence="10 11" key="1">
    <citation type="submission" date="2020-09" db="EMBL/GenBank/DDBJ databases">
        <title>Paenibacillus sp. strain PR3 16S rRNA gene Genome sequencing and assembly.</title>
        <authorList>
            <person name="Kim J."/>
        </authorList>
    </citation>
    <scope>NUCLEOTIDE SEQUENCE [LARGE SCALE GENOMIC DNA]</scope>
    <source>
        <strain evidence="10 11">PR3</strain>
    </source>
</reference>
<dbReference type="PROSITE" id="PS51755">
    <property type="entry name" value="OMPR_PHOB"/>
    <property type="match status" value="1"/>
</dbReference>
<proteinExistence type="predicted"/>
<gene>
    <name evidence="10" type="ORF">H8B09_04860</name>
</gene>
<dbReference type="Gene3D" id="6.10.250.690">
    <property type="match status" value="1"/>
</dbReference>
<evidence type="ECO:0000313" key="11">
    <source>
        <dbReference type="Proteomes" id="UP000609346"/>
    </source>
</evidence>
<sequence>MGVTIVWVEDEQALLEEGIRYLQMEGFEVHGAASFDEAVQHIESHRPSLLLVDWMLPGGASGIDLCKRNANEWRLPVIMLTAKGDEFDKVLALELGADDYMAKPFSLRELTARIKAVLRRAERGAGQVSGPETSSESAIVRRGELTIDPDRYVVEKNGVPVDLTRTEFMLIWQLAQHPGRVYTRAHLMEAALGDDYLGFERTIDSHIRNVRRKLEDNAAEPKYVLTVYGVGYKFG</sequence>
<evidence type="ECO:0000256" key="6">
    <source>
        <dbReference type="PROSITE-ProRule" id="PRU00169"/>
    </source>
</evidence>
<feature type="domain" description="OmpR/PhoB-type" evidence="9">
    <location>
        <begin position="137"/>
        <end position="235"/>
    </location>
</feature>
<dbReference type="PROSITE" id="PS50110">
    <property type="entry name" value="RESPONSE_REGULATORY"/>
    <property type="match status" value="1"/>
</dbReference>
<evidence type="ECO:0000259" key="8">
    <source>
        <dbReference type="PROSITE" id="PS50110"/>
    </source>
</evidence>
<feature type="modified residue" description="4-aspartylphosphate" evidence="6">
    <location>
        <position position="53"/>
    </location>
</feature>
<dbReference type="SUPFAM" id="SSF46894">
    <property type="entry name" value="C-terminal effector domain of the bipartite response regulators"/>
    <property type="match status" value="1"/>
</dbReference>
<accession>A0ABR8MQ10</accession>
<evidence type="ECO:0000256" key="2">
    <source>
        <dbReference type="ARBA" id="ARBA00023012"/>
    </source>
</evidence>
<evidence type="ECO:0000256" key="4">
    <source>
        <dbReference type="ARBA" id="ARBA00023125"/>
    </source>
</evidence>
<dbReference type="Gene3D" id="3.40.50.2300">
    <property type="match status" value="1"/>
</dbReference>
<keyword evidence="11" id="KW-1185">Reference proteome</keyword>
<dbReference type="Gene3D" id="1.10.10.10">
    <property type="entry name" value="Winged helix-like DNA-binding domain superfamily/Winged helix DNA-binding domain"/>
    <property type="match status" value="1"/>
</dbReference>
<dbReference type="SUPFAM" id="SSF52172">
    <property type="entry name" value="CheY-like"/>
    <property type="match status" value="1"/>
</dbReference>